<dbReference type="InterPro" id="IPR029044">
    <property type="entry name" value="Nucleotide-diphossugar_trans"/>
</dbReference>
<keyword evidence="4 9" id="KW-0808">Transferase</keyword>
<proteinExistence type="inferred from homology"/>
<dbReference type="Proteomes" id="UP000507140">
    <property type="component" value="Unassembled WGS sequence"/>
</dbReference>
<evidence type="ECO:0000256" key="5">
    <source>
        <dbReference type="ARBA" id="ARBA00022695"/>
    </source>
</evidence>
<evidence type="ECO:0000256" key="7">
    <source>
        <dbReference type="ARBA" id="ARBA00022842"/>
    </source>
</evidence>
<sequence length="297" mass="32705">MTATGARKGIILAGGSGTRLHPATLAVSKQLMPVYDKPMIYYPLTTLMLAGIREILIISTPDDLPRFRQLLGDGGQWGLSLEYAVQPAPEGLAQAFLIGADFIGQAPCALVLGDNLFYGHDFHQLLAGAMARQAGATIFAYHVQDPQRYGVVEFDAHGNALRIEEKPASPKSNYAVTGLYFYDNRVIDLARQIRPSARNELEITDVNQAYLELGALNVEIMGRGHAWLDTGTHDSLLDASQFIATLERRQGLKVACPEEIAFRKRWIDAAQLETLARPLVKSGYGQYLMNLLTRLPH</sequence>
<dbReference type="GO" id="GO:0008879">
    <property type="term" value="F:glucose-1-phosphate thymidylyltransferase activity"/>
    <property type="evidence" value="ECO:0007669"/>
    <property type="project" value="UniProtKB-EC"/>
</dbReference>
<evidence type="ECO:0000256" key="4">
    <source>
        <dbReference type="ARBA" id="ARBA00022679"/>
    </source>
</evidence>
<dbReference type="PANTHER" id="PTHR43532">
    <property type="entry name" value="GLUCOSE-1-PHOSPHATE THYMIDYLYLTRANSFERASE"/>
    <property type="match status" value="1"/>
</dbReference>
<evidence type="ECO:0000256" key="6">
    <source>
        <dbReference type="ARBA" id="ARBA00022723"/>
    </source>
</evidence>
<dbReference type="GeneID" id="92787588"/>
<dbReference type="Pfam" id="PF00483">
    <property type="entry name" value="NTP_transferase"/>
    <property type="match status" value="1"/>
</dbReference>
<comment type="similarity">
    <text evidence="2 9">Belongs to the glucose-1-phosphate thymidylyltransferase family.</text>
</comment>
<dbReference type="Gene3D" id="3.90.550.10">
    <property type="entry name" value="Spore Coat Polysaccharide Biosynthesis Protein SpsA, Chain A"/>
    <property type="match status" value="1"/>
</dbReference>
<dbReference type="CDD" id="cd02538">
    <property type="entry name" value="G1P_TT_short"/>
    <property type="match status" value="1"/>
</dbReference>
<evidence type="ECO:0000259" key="10">
    <source>
        <dbReference type="Pfam" id="PF00483"/>
    </source>
</evidence>
<dbReference type="PANTHER" id="PTHR43532:SF1">
    <property type="entry name" value="GLUCOSE-1-PHOSPHATE THYMIDYLYLTRANSFERASE 1"/>
    <property type="match status" value="1"/>
</dbReference>
<evidence type="ECO:0000256" key="9">
    <source>
        <dbReference type="RuleBase" id="RU003706"/>
    </source>
</evidence>
<dbReference type="SUPFAM" id="SSF53448">
    <property type="entry name" value="Nucleotide-diphospho-sugar transferases"/>
    <property type="match status" value="1"/>
</dbReference>
<comment type="catalytic activity">
    <reaction evidence="8 9">
        <text>dTTP + alpha-D-glucose 1-phosphate + H(+) = dTDP-alpha-D-glucose + diphosphate</text>
        <dbReference type="Rhea" id="RHEA:15225"/>
        <dbReference type="ChEBI" id="CHEBI:15378"/>
        <dbReference type="ChEBI" id="CHEBI:33019"/>
        <dbReference type="ChEBI" id="CHEBI:37568"/>
        <dbReference type="ChEBI" id="CHEBI:57477"/>
        <dbReference type="ChEBI" id="CHEBI:58601"/>
        <dbReference type="EC" id="2.7.7.24"/>
    </reaction>
</comment>
<keyword evidence="5 9" id="KW-0548">Nucleotidyltransferase</keyword>
<protein>
    <recommendedName>
        <fullName evidence="3 9">Glucose-1-phosphate thymidylyltransferase</fullName>
        <ecNumber evidence="3 9">2.7.7.24</ecNumber>
    </recommendedName>
</protein>
<keyword evidence="7 9" id="KW-0460">Magnesium</keyword>
<name>A0ABM8L6G1_9BURK</name>
<evidence type="ECO:0000256" key="2">
    <source>
        <dbReference type="ARBA" id="ARBA00010480"/>
    </source>
</evidence>
<dbReference type="InterPro" id="IPR005907">
    <property type="entry name" value="G1P_thy_trans_s"/>
</dbReference>
<evidence type="ECO:0000256" key="1">
    <source>
        <dbReference type="ARBA" id="ARBA00001946"/>
    </source>
</evidence>
<comment type="caution">
    <text evidence="11">The sequence shown here is derived from an EMBL/GenBank/DDBJ whole genome shotgun (WGS) entry which is preliminary data.</text>
</comment>
<evidence type="ECO:0000313" key="11">
    <source>
        <dbReference type="EMBL" id="CAB3815968.1"/>
    </source>
</evidence>
<evidence type="ECO:0000313" key="12">
    <source>
        <dbReference type="Proteomes" id="UP000507140"/>
    </source>
</evidence>
<evidence type="ECO:0000256" key="3">
    <source>
        <dbReference type="ARBA" id="ARBA00012461"/>
    </source>
</evidence>
<feature type="domain" description="Nucleotidyl transferase" evidence="10">
    <location>
        <begin position="8"/>
        <end position="244"/>
    </location>
</feature>
<accession>A0ABM8L6G1</accession>
<dbReference type="RefSeq" id="WP_142052271.1">
    <property type="nucleotide sequence ID" value="NZ_CADIKQ010000013.1"/>
</dbReference>
<gene>
    <name evidence="11" type="primary">rfbA</name>
    <name evidence="11" type="ORF">LMG3415_00146</name>
</gene>
<dbReference type="NCBIfam" id="TIGR01207">
    <property type="entry name" value="rmlA"/>
    <property type="match status" value="1"/>
</dbReference>
<dbReference type="InterPro" id="IPR005835">
    <property type="entry name" value="NTP_transferase_dom"/>
</dbReference>
<organism evidence="11 12">
    <name type="scientific">Achromobacter mucicolens</name>
    <dbReference type="NCBI Taxonomy" id="1389922"/>
    <lineage>
        <taxon>Bacteria</taxon>
        <taxon>Pseudomonadati</taxon>
        <taxon>Pseudomonadota</taxon>
        <taxon>Betaproteobacteria</taxon>
        <taxon>Burkholderiales</taxon>
        <taxon>Alcaligenaceae</taxon>
        <taxon>Achromobacter</taxon>
    </lineage>
</organism>
<dbReference type="EC" id="2.7.7.24" evidence="3 9"/>
<evidence type="ECO:0000256" key="8">
    <source>
        <dbReference type="ARBA" id="ARBA00049336"/>
    </source>
</evidence>
<comment type="function">
    <text evidence="9">Catalyzes the formation of dTDP-glucose, from dTTP and glucose 1-phosphate, as well as its pyrophosphorolysis.</text>
</comment>
<keyword evidence="6 9" id="KW-0479">Metal-binding</keyword>
<reference evidence="11 12" key="1">
    <citation type="submission" date="2020-04" db="EMBL/GenBank/DDBJ databases">
        <authorList>
            <person name="De Canck E."/>
        </authorList>
    </citation>
    <scope>NUCLEOTIDE SEQUENCE [LARGE SCALE GENOMIC DNA]</scope>
    <source>
        <strain evidence="11 12">LMG 3415</strain>
    </source>
</reference>
<keyword evidence="12" id="KW-1185">Reference proteome</keyword>
<comment type="cofactor">
    <cofactor evidence="1">
        <name>Mg(2+)</name>
        <dbReference type="ChEBI" id="CHEBI:18420"/>
    </cofactor>
</comment>
<dbReference type="EMBL" id="CADIKR010000001">
    <property type="protein sequence ID" value="CAB3815968.1"/>
    <property type="molecule type" value="Genomic_DNA"/>
</dbReference>